<evidence type="ECO:0008006" key="3">
    <source>
        <dbReference type="Google" id="ProtNLM"/>
    </source>
</evidence>
<dbReference type="Proteomes" id="UP000048926">
    <property type="component" value="Unassembled WGS sequence"/>
</dbReference>
<accession>A0A0M6Y0A5</accession>
<evidence type="ECO:0000313" key="1">
    <source>
        <dbReference type="EMBL" id="CTQ42430.1"/>
    </source>
</evidence>
<dbReference type="RefSeq" id="WP_055654457.1">
    <property type="nucleotide sequence ID" value="NZ_CXST01000001.1"/>
</dbReference>
<proteinExistence type="predicted"/>
<sequence>MTTSIASHIPVLSASRFKSFGAFDPALVDVLEPCEEAVPEPSLEEQLQAEYERGLAEGSDRTMAHFQAILEQEREEHARQLKDERDRFDMRESANVSASIEGFLNVMEQRISYSLSKLLQPFLTEQIVDQLVDAFAGNLRQLTEETEGKMIRLRGPETLVSRVLEQLPALRDRIDVQHADQVELVALLDETTIETRLGQWLGQLEALKGEAD</sequence>
<keyword evidence="2" id="KW-1185">Reference proteome</keyword>
<dbReference type="AlphaFoldDB" id="A0A0M6Y0A5"/>
<dbReference type="KEGG" id="lagg:B0E33_25855"/>
<dbReference type="STRING" id="187304.B0E33_25855"/>
<dbReference type="EMBL" id="CXST01000001">
    <property type="protein sequence ID" value="CTQ42430.1"/>
    <property type="molecule type" value="Genomic_DNA"/>
</dbReference>
<reference evidence="2" key="1">
    <citation type="submission" date="2015-07" db="EMBL/GenBank/DDBJ databases">
        <authorList>
            <person name="Rodrigo-Torres Lidia"/>
            <person name="Arahal R.David."/>
        </authorList>
    </citation>
    <scope>NUCLEOTIDE SEQUENCE [LARGE SCALE GENOMIC DNA]</scope>
    <source>
        <strain evidence="2">CECT 4801</strain>
    </source>
</reference>
<dbReference type="OrthoDB" id="7677041at2"/>
<protein>
    <recommendedName>
        <fullName evidence="3">Flagellar assembly protein FliH</fullName>
    </recommendedName>
</protein>
<name>A0A0M6Y0A5_9HYPH</name>
<organism evidence="1 2">
    <name type="scientific">Roseibium aggregatum</name>
    <dbReference type="NCBI Taxonomy" id="187304"/>
    <lineage>
        <taxon>Bacteria</taxon>
        <taxon>Pseudomonadati</taxon>
        <taxon>Pseudomonadota</taxon>
        <taxon>Alphaproteobacteria</taxon>
        <taxon>Hyphomicrobiales</taxon>
        <taxon>Stappiaceae</taxon>
        <taxon>Roseibium</taxon>
    </lineage>
</organism>
<evidence type="ECO:0000313" key="2">
    <source>
        <dbReference type="Proteomes" id="UP000048926"/>
    </source>
</evidence>
<gene>
    <name evidence="1" type="ORF">LAL4801_00858</name>
</gene>